<comment type="caution">
    <text evidence="1">The sequence shown here is derived from an EMBL/GenBank/DDBJ whole genome shotgun (WGS) entry which is preliminary data.</text>
</comment>
<dbReference type="Pfam" id="PF02992">
    <property type="entry name" value="Transposase_21"/>
    <property type="match status" value="1"/>
</dbReference>
<dbReference type="AlphaFoldDB" id="A0AAV3PTK9"/>
<proteinExistence type="predicted"/>
<sequence>MDIGDEDEDIYDMFEGDLRDHPDMHENLKSDVDKPLVTDMFPEGNVLPRRNYEAKQMLSSIGLTHEKIHTCKNDCILFRGEYAHLNECPKCNTPRYKKDNSAAKVMWYFPLIPRLLRLFSSAEDAKLLTWHSDERIKDEMFRHPADSPHWKTIDFKHPQFRVESRNLRLVLSSDGMNPHVVQSTSHSTWPVVLMIYNLPP</sequence>
<dbReference type="Proteomes" id="UP001454036">
    <property type="component" value="Unassembled WGS sequence"/>
</dbReference>
<dbReference type="EMBL" id="BAABME010002488">
    <property type="protein sequence ID" value="GAA0154869.1"/>
    <property type="molecule type" value="Genomic_DNA"/>
</dbReference>
<dbReference type="PANTHER" id="PTHR10775:SF180">
    <property type="entry name" value="TRANSPOSON, EN_SPM-LIKE, TRANSPOSASE-ASSOCIATED DOMAIN PROTEIN-RELATED"/>
    <property type="match status" value="1"/>
</dbReference>
<name>A0AAV3PTK9_LITER</name>
<accession>A0AAV3PTK9</accession>
<protein>
    <submittedName>
        <fullName evidence="1">Uncharacterized protein</fullName>
    </submittedName>
</protein>
<dbReference type="PANTHER" id="PTHR10775">
    <property type="entry name" value="OS08G0208400 PROTEIN"/>
    <property type="match status" value="1"/>
</dbReference>
<keyword evidence="2" id="KW-1185">Reference proteome</keyword>
<evidence type="ECO:0000313" key="2">
    <source>
        <dbReference type="Proteomes" id="UP001454036"/>
    </source>
</evidence>
<reference evidence="1 2" key="1">
    <citation type="submission" date="2024-01" db="EMBL/GenBank/DDBJ databases">
        <title>The complete chloroplast genome sequence of Lithospermum erythrorhizon: insights into the phylogenetic relationship among Boraginaceae species and the maternal lineages of purple gromwells.</title>
        <authorList>
            <person name="Okada T."/>
            <person name="Watanabe K."/>
        </authorList>
    </citation>
    <scope>NUCLEOTIDE SEQUENCE [LARGE SCALE GENOMIC DNA]</scope>
</reference>
<dbReference type="InterPro" id="IPR004242">
    <property type="entry name" value="Transposase_21"/>
</dbReference>
<gene>
    <name evidence="1" type="ORF">LIER_12724</name>
</gene>
<organism evidence="1 2">
    <name type="scientific">Lithospermum erythrorhizon</name>
    <name type="common">Purple gromwell</name>
    <name type="synonym">Lithospermum officinale var. erythrorhizon</name>
    <dbReference type="NCBI Taxonomy" id="34254"/>
    <lineage>
        <taxon>Eukaryota</taxon>
        <taxon>Viridiplantae</taxon>
        <taxon>Streptophyta</taxon>
        <taxon>Embryophyta</taxon>
        <taxon>Tracheophyta</taxon>
        <taxon>Spermatophyta</taxon>
        <taxon>Magnoliopsida</taxon>
        <taxon>eudicotyledons</taxon>
        <taxon>Gunneridae</taxon>
        <taxon>Pentapetalae</taxon>
        <taxon>asterids</taxon>
        <taxon>lamiids</taxon>
        <taxon>Boraginales</taxon>
        <taxon>Boraginaceae</taxon>
        <taxon>Boraginoideae</taxon>
        <taxon>Lithospermeae</taxon>
        <taxon>Lithospermum</taxon>
    </lineage>
</organism>
<evidence type="ECO:0000313" key="1">
    <source>
        <dbReference type="EMBL" id="GAA0154869.1"/>
    </source>
</evidence>